<dbReference type="Proteomes" id="UP000233837">
    <property type="component" value="Unassembled WGS sequence"/>
</dbReference>
<accession>A0A2I0VFM7</accession>
<feature type="domain" description="Endonuclease/exonuclease/phosphatase" evidence="1">
    <location>
        <begin position="12"/>
        <end position="117"/>
    </location>
</feature>
<dbReference type="STRING" id="906689.A0A2I0VFM7"/>
<dbReference type="PANTHER" id="PTHR33710">
    <property type="entry name" value="BNAC02G09200D PROTEIN"/>
    <property type="match status" value="1"/>
</dbReference>
<dbReference type="Pfam" id="PF03372">
    <property type="entry name" value="Exo_endo_phos"/>
    <property type="match status" value="1"/>
</dbReference>
<dbReference type="InterPro" id="IPR005135">
    <property type="entry name" value="Endo/exonuclease/phosphatase"/>
</dbReference>
<evidence type="ECO:0000313" key="3">
    <source>
        <dbReference type="Proteomes" id="UP000233837"/>
    </source>
</evidence>
<evidence type="ECO:0000259" key="1">
    <source>
        <dbReference type="Pfam" id="PF03372"/>
    </source>
</evidence>
<dbReference type="PANTHER" id="PTHR33710:SF13">
    <property type="entry name" value="ENDONUCLEASE_EXONUCLEASE_PHOSPHATASE FAMILY PROTEIN"/>
    <property type="match status" value="1"/>
</dbReference>
<sequence length="277" mass="32391">MFNFDCNASFVYADCSRVGRLALWVQLKNFASNTSGPWCVGGDFNVIFNANERLGVNSPNINAMEDFNSMISTCDLQDIGFFGNAYTWSRDNLWQRLDRILFNNDWIAKFHMIHVEHLSKTASYHAPLLLTINANNSYIPTVFKFQNMWLSHHDFLNVVENNWHAPIFPDGNISGIAKLWNNLSRVKQVLRWWNKHIFKNLFSNIKNAEKEVMELENVYMLNPDSFNLSELNNAKIKLFKLHDQEETYWHKKATTKFIVEGDRNTKFFHALANKKKN</sequence>
<gene>
    <name evidence="2" type="ORF">MA16_Dca011498</name>
</gene>
<dbReference type="Gene3D" id="3.60.10.10">
    <property type="entry name" value="Endonuclease/exonuclease/phosphatase"/>
    <property type="match status" value="1"/>
</dbReference>
<proteinExistence type="predicted"/>
<dbReference type="SUPFAM" id="SSF56219">
    <property type="entry name" value="DNase I-like"/>
    <property type="match status" value="1"/>
</dbReference>
<organism evidence="2 3">
    <name type="scientific">Dendrobium catenatum</name>
    <dbReference type="NCBI Taxonomy" id="906689"/>
    <lineage>
        <taxon>Eukaryota</taxon>
        <taxon>Viridiplantae</taxon>
        <taxon>Streptophyta</taxon>
        <taxon>Embryophyta</taxon>
        <taxon>Tracheophyta</taxon>
        <taxon>Spermatophyta</taxon>
        <taxon>Magnoliopsida</taxon>
        <taxon>Liliopsida</taxon>
        <taxon>Asparagales</taxon>
        <taxon>Orchidaceae</taxon>
        <taxon>Epidendroideae</taxon>
        <taxon>Malaxideae</taxon>
        <taxon>Dendrobiinae</taxon>
        <taxon>Dendrobium</taxon>
    </lineage>
</organism>
<dbReference type="AlphaFoldDB" id="A0A2I0VFM7"/>
<dbReference type="GO" id="GO:0003824">
    <property type="term" value="F:catalytic activity"/>
    <property type="evidence" value="ECO:0007669"/>
    <property type="project" value="InterPro"/>
</dbReference>
<reference evidence="2 3" key="1">
    <citation type="journal article" date="2016" name="Sci. Rep.">
        <title>The Dendrobium catenatum Lindl. genome sequence provides insights into polysaccharide synthase, floral development and adaptive evolution.</title>
        <authorList>
            <person name="Zhang G.Q."/>
            <person name="Xu Q."/>
            <person name="Bian C."/>
            <person name="Tsai W.C."/>
            <person name="Yeh C.M."/>
            <person name="Liu K.W."/>
            <person name="Yoshida K."/>
            <person name="Zhang L.S."/>
            <person name="Chang S.B."/>
            <person name="Chen F."/>
            <person name="Shi Y."/>
            <person name="Su Y.Y."/>
            <person name="Zhang Y.Q."/>
            <person name="Chen L.J."/>
            <person name="Yin Y."/>
            <person name="Lin M."/>
            <person name="Huang H."/>
            <person name="Deng H."/>
            <person name="Wang Z.W."/>
            <person name="Zhu S.L."/>
            <person name="Zhao X."/>
            <person name="Deng C."/>
            <person name="Niu S.C."/>
            <person name="Huang J."/>
            <person name="Wang M."/>
            <person name="Liu G.H."/>
            <person name="Yang H.J."/>
            <person name="Xiao X.J."/>
            <person name="Hsiao Y.Y."/>
            <person name="Wu W.L."/>
            <person name="Chen Y.Y."/>
            <person name="Mitsuda N."/>
            <person name="Ohme-Takagi M."/>
            <person name="Luo Y.B."/>
            <person name="Van de Peer Y."/>
            <person name="Liu Z.J."/>
        </authorList>
    </citation>
    <scope>NUCLEOTIDE SEQUENCE [LARGE SCALE GENOMIC DNA]</scope>
    <source>
        <tissue evidence="2">The whole plant</tissue>
    </source>
</reference>
<dbReference type="InterPro" id="IPR036691">
    <property type="entry name" value="Endo/exonu/phosph_ase_sf"/>
</dbReference>
<name>A0A2I0VFM7_9ASPA</name>
<evidence type="ECO:0000313" key="2">
    <source>
        <dbReference type="EMBL" id="PKU62205.1"/>
    </source>
</evidence>
<dbReference type="EMBL" id="KZ503686">
    <property type="protein sequence ID" value="PKU62205.1"/>
    <property type="molecule type" value="Genomic_DNA"/>
</dbReference>
<keyword evidence="3" id="KW-1185">Reference proteome</keyword>
<reference evidence="2 3" key="2">
    <citation type="journal article" date="2017" name="Nature">
        <title>The Apostasia genome and the evolution of orchids.</title>
        <authorList>
            <person name="Zhang G.Q."/>
            <person name="Liu K.W."/>
            <person name="Li Z."/>
            <person name="Lohaus R."/>
            <person name="Hsiao Y.Y."/>
            <person name="Niu S.C."/>
            <person name="Wang J.Y."/>
            <person name="Lin Y.C."/>
            <person name="Xu Q."/>
            <person name="Chen L.J."/>
            <person name="Yoshida K."/>
            <person name="Fujiwara S."/>
            <person name="Wang Z.W."/>
            <person name="Zhang Y.Q."/>
            <person name="Mitsuda N."/>
            <person name="Wang M."/>
            <person name="Liu G.H."/>
            <person name="Pecoraro L."/>
            <person name="Huang H.X."/>
            <person name="Xiao X.J."/>
            <person name="Lin M."/>
            <person name="Wu X.Y."/>
            <person name="Wu W.L."/>
            <person name="Chen Y.Y."/>
            <person name="Chang S.B."/>
            <person name="Sakamoto S."/>
            <person name="Ohme-Takagi M."/>
            <person name="Yagi M."/>
            <person name="Zeng S.J."/>
            <person name="Shen C.Y."/>
            <person name="Yeh C.M."/>
            <person name="Luo Y.B."/>
            <person name="Tsai W.C."/>
            <person name="Van de Peer Y."/>
            <person name="Liu Z.J."/>
        </authorList>
    </citation>
    <scope>NUCLEOTIDE SEQUENCE [LARGE SCALE GENOMIC DNA]</scope>
    <source>
        <tissue evidence="2">The whole plant</tissue>
    </source>
</reference>
<protein>
    <recommendedName>
        <fullName evidence="1">Endonuclease/exonuclease/phosphatase domain-containing protein</fullName>
    </recommendedName>
</protein>